<sequence>MSNPALNIMGLLWAEYDESKKLGQVIKEACVAHERRLGFAPNLVLVHPLSKLIKCNGIEVGPQHNILRFHYFVVNVGDGV</sequence>
<dbReference type="AlphaFoldDB" id="X0WYR6"/>
<name>X0WYR6_9ZZZZ</name>
<proteinExistence type="predicted"/>
<accession>X0WYR6</accession>
<organism evidence="1">
    <name type="scientific">marine sediment metagenome</name>
    <dbReference type="NCBI Taxonomy" id="412755"/>
    <lineage>
        <taxon>unclassified sequences</taxon>
        <taxon>metagenomes</taxon>
        <taxon>ecological metagenomes</taxon>
    </lineage>
</organism>
<evidence type="ECO:0000313" key="1">
    <source>
        <dbReference type="EMBL" id="GAG35855.1"/>
    </source>
</evidence>
<dbReference type="EMBL" id="BARS01049708">
    <property type="protein sequence ID" value="GAG35855.1"/>
    <property type="molecule type" value="Genomic_DNA"/>
</dbReference>
<comment type="caution">
    <text evidence="1">The sequence shown here is derived from an EMBL/GenBank/DDBJ whole genome shotgun (WGS) entry which is preliminary data.</text>
</comment>
<reference evidence="1" key="1">
    <citation type="journal article" date="2014" name="Front. Microbiol.">
        <title>High frequency of phylogenetically diverse reductive dehalogenase-homologous genes in deep subseafloor sedimentary metagenomes.</title>
        <authorList>
            <person name="Kawai M."/>
            <person name="Futagami T."/>
            <person name="Toyoda A."/>
            <person name="Takaki Y."/>
            <person name="Nishi S."/>
            <person name="Hori S."/>
            <person name="Arai W."/>
            <person name="Tsubouchi T."/>
            <person name="Morono Y."/>
            <person name="Uchiyama I."/>
            <person name="Ito T."/>
            <person name="Fujiyama A."/>
            <person name="Inagaki F."/>
            <person name="Takami H."/>
        </authorList>
    </citation>
    <scope>NUCLEOTIDE SEQUENCE</scope>
    <source>
        <strain evidence="1">Expedition CK06-06</strain>
    </source>
</reference>
<gene>
    <name evidence="1" type="ORF">S01H1_74305</name>
</gene>
<protein>
    <submittedName>
        <fullName evidence="1">Uncharacterized protein</fullName>
    </submittedName>
</protein>